<dbReference type="EMBL" id="OC943957">
    <property type="protein sequence ID" value="CAD7662734.1"/>
    <property type="molecule type" value="Genomic_DNA"/>
</dbReference>
<dbReference type="PROSITE" id="PS51910">
    <property type="entry name" value="GH18_2"/>
    <property type="match status" value="1"/>
</dbReference>
<protein>
    <recommendedName>
        <fullName evidence="1">GH18 domain-containing protein</fullName>
    </recommendedName>
</protein>
<dbReference type="Gene3D" id="3.20.20.80">
    <property type="entry name" value="Glycosidases"/>
    <property type="match status" value="1"/>
</dbReference>
<feature type="domain" description="GH18" evidence="1">
    <location>
        <begin position="1"/>
        <end position="145"/>
    </location>
</feature>
<dbReference type="InterPro" id="IPR050314">
    <property type="entry name" value="Glycosyl_Hydrlase_18"/>
</dbReference>
<reference evidence="2" key="1">
    <citation type="submission" date="2020-11" db="EMBL/GenBank/DDBJ databases">
        <authorList>
            <person name="Tran Van P."/>
        </authorList>
    </citation>
    <scope>NUCLEOTIDE SEQUENCE</scope>
</reference>
<proteinExistence type="predicted"/>
<keyword evidence="3" id="KW-1185">Reference proteome</keyword>
<dbReference type="Gene3D" id="3.10.50.10">
    <property type="match status" value="1"/>
</dbReference>
<gene>
    <name evidence="2" type="ORF">ONB1V03_LOCUS19294</name>
</gene>
<accession>A0A7R9MLZ0</accession>
<dbReference type="GO" id="GO:0008061">
    <property type="term" value="F:chitin binding"/>
    <property type="evidence" value="ECO:0007669"/>
    <property type="project" value="TreeGrafter"/>
</dbReference>
<dbReference type="InterPro" id="IPR017853">
    <property type="entry name" value="GH"/>
</dbReference>
<evidence type="ECO:0000313" key="2">
    <source>
        <dbReference type="EMBL" id="CAD7662734.1"/>
    </source>
</evidence>
<evidence type="ECO:0000259" key="1">
    <source>
        <dbReference type="PROSITE" id="PS51910"/>
    </source>
</evidence>
<dbReference type="AlphaFoldDB" id="A0A7R9MLZ0"/>
<dbReference type="Proteomes" id="UP000728032">
    <property type="component" value="Unassembled WGS sequence"/>
</dbReference>
<evidence type="ECO:0000313" key="3">
    <source>
        <dbReference type="Proteomes" id="UP000728032"/>
    </source>
</evidence>
<dbReference type="EMBL" id="CAJPVJ010029132">
    <property type="protein sequence ID" value="CAG2179871.1"/>
    <property type="molecule type" value="Genomic_DNA"/>
</dbReference>
<sequence length="145" mass="15800">MSEWVNVGAPKDKLVMTLPFFGLSWTLVNEKQNGVNDPTKGRGIAGPFLSEPGKLGYNEMAVAFKNDSSGWVITTYGNNSWQYATKGDQWVSYETPATCETKAKWVARNGFAGVAVMAVNNDDFNALASPMRHPLLTAVNKGLHS</sequence>
<dbReference type="SUPFAM" id="SSF51445">
    <property type="entry name" value="(Trans)glycosidases"/>
    <property type="match status" value="1"/>
</dbReference>
<dbReference type="PANTHER" id="PTHR11177">
    <property type="entry name" value="CHITINASE"/>
    <property type="match status" value="1"/>
</dbReference>
<name>A0A7R9MLZ0_9ACAR</name>
<dbReference type="GO" id="GO:0005576">
    <property type="term" value="C:extracellular region"/>
    <property type="evidence" value="ECO:0007669"/>
    <property type="project" value="TreeGrafter"/>
</dbReference>
<dbReference type="GO" id="GO:0006032">
    <property type="term" value="P:chitin catabolic process"/>
    <property type="evidence" value="ECO:0007669"/>
    <property type="project" value="TreeGrafter"/>
</dbReference>
<dbReference type="GO" id="GO:0004568">
    <property type="term" value="F:chitinase activity"/>
    <property type="evidence" value="ECO:0007669"/>
    <property type="project" value="TreeGrafter"/>
</dbReference>
<dbReference type="FunFam" id="3.10.50.10:FF:000008">
    <property type="entry name" value="Chitinase 11"/>
    <property type="match status" value="1"/>
</dbReference>
<dbReference type="InterPro" id="IPR029070">
    <property type="entry name" value="Chitinase_insertion_sf"/>
</dbReference>
<dbReference type="GO" id="GO:0005975">
    <property type="term" value="P:carbohydrate metabolic process"/>
    <property type="evidence" value="ECO:0007669"/>
    <property type="project" value="InterPro"/>
</dbReference>
<dbReference type="InterPro" id="IPR001223">
    <property type="entry name" value="Glyco_hydro18_cat"/>
</dbReference>
<dbReference type="PANTHER" id="PTHR11177:SF317">
    <property type="entry name" value="CHITINASE 12-RELATED"/>
    <property type="match status" value="1"/>
</dbReference>
<dbReference type="SUPFAM" id="SSF54556">
    <property type="entry name" value="Chitinase insertion domain"/>
    <property type="match status" value="1"/>
</dbReference>
<dbReference type="OrthoDB" id="73875at2759"/>
<dbReference type="Pfam" id="PF00704">
    <property type="entry name" value="Glyco_hydro_18"/>
    <property type="match status" value="1"/>
</dbReference>
<organism evidence="2">
    <name type="scientific">Oppiella nova</name>
    <dbReference type="NCBI Taxonomy" id="334625"/>
    <lineage>
        <taxon>Eukaryota</taxon>
        <taxon>Metazoa</taxon>
        <taxon>Ecdysozoa</taxon>
        <taxon>Arthropoda</taxon>
        <taxon>Chelicerata</taxon>
        <taxon>Arachnida</taxon>
        <taxon>Acari</taxon>
        <taxon>Acariformes</taxon>
        <taxon>Sarcoptiformes</taxon>
        <taxon>Oribatida</taxon>
        <taxon>Brachypylina</taxon>
        <taxon>Oppioidea</taxon>
        <taxon>Oppiidae</taxon>
        <taxon>Oppiella</taxon>
    </lineage>
</organism>